<dbReference type="Pfam" id="PF11877">
    <property type="entry name" value="DUF3397"/>
    <property type="match status" value="1"/>
</dbReference>
<dbReference type="AlphaFoldDB" id="A0A264W6I0"/>
<feature type="transmembrane region" description="Helical" evidence="1">
    <location>
        <begin position="6"/>
        <end position="26"/>
    </location>
</feature>
<organism evidence="2 3">
    <name type="scientific">Tetzosporium hominis</name>
    <dbReference type="NCBI Taxonomy" id="2020506"/>
    <lineage>
        <taxon>Bacteria</taxon>
        <taxon>Bacillati</taxon>
        <taxon>Bacillota</taxon>
        <taxon>Bacilli</taxon>
        <taxon>Bacillales</taxon>
        <taxon>Caryophanaceae</taxon>
        <taxon>Tetzosporium</taxon>
    </lineage>
</organism>
<sequence>MNLIQSLVSALIIFPILIFMLVWWGAKAIGIRKAKRTGLAADVTTVVLFFAVASVYNLLGIPNPITNLLLFLLFIAIILIVILWRKKQDVGPRIIFRLLWRIYFIVLSLFYFVGWIIGLTRSIMSYLGG</sequence>
<keyword evidence="1" id="KW-0472">Membrane</keyword>
<evidence type="ECO:0000313" key="2">
    <source>
        <dbReference type="EMBL" id="OZS79198.1"/>
    </source>
</evidence>
<evidence type="ECO:0000256" key="1">
    <source>
        <dbReference type="SAM" id="Phobius"/>
    </source>
</evidence>
<dbReference type="RefSeq" id="WP_094941577.1">
    <property type="nucleotide sequence ID" value="NZ_NOKQ01000134.1"/>
</dbReference>
<proteinExistence type="predicted"/>
<protein>
    <recommendedName>
        <fullName evidence="4">DUF3397 domain-containing protein</fullName>
    </recommendedName>
</protein>
<feature type="transmembrane region" description="Helical" evidence="1">
    <location>
        <begin position="38"/>
        <end position="59"/>
    </location>
</feature>
<dbReference type="Proteomes" id="UP000217065">
    <property type="component" value="Unassembled WGS sequence"/>
</dbReference>
<name>A0A264W6I0_9BACL</name>
<dbReference type="EMBL" id="NOKQ01000134">
    <property type="protein sequence ID" value="OZS79198.1"/>
    <property type="molecule type" value="Genomic_DNA"/>
</dbReference>
<keyword evidence="1" id="KW-0812">Transmembrane</keyword>
<dbReference type="InterPro" id="IPR024515">
    <property type="entry name" value="DUF3397"/>
</dbReference>
<evidence type="ECO:0000313" key="3">
    <source>
        <dbReference type="Proteomes" id="UP000217065"/>
    </source>
</evidence>
<accession>A0A264W6I0</accession>
<reference evidence="2 3" key="1">
    <citation type="submission" date="2017-07" db="EMBL/GenBank/DDBJ databases">
        <title>Tetzosporium hominis gen.nov. sp.nov.</title>
        <authorList>
            <person name="Tetz G."/>
            <person name="Tetz V."/>
        </authorList>
    </citation>
    <scope>NUCLEOTIDE SEQUENCE [LARGE SCALE GENOMIC DNA]</scope>
    <source>
        <strain evidence="2 3">VT-49</strain>
    </source>
</reference>
<evidence type="ECO:0008006" key="4">
    <source>
        <dbReference type="Google" id="ProtNLM"/>
    </source>
</evidence>
<comment type="caution">
    <text evidence="2">The sequence shown here is derived from an EMBL/GenBank/DDBJ whole genome shotgun (WGS) entry which is preliminary data.</text>
</comment>
<dbReference type="OrthoDB" id="2353183at2"/>
<feature type="transmembrane region" description="Helical" evidence="1">
    <location>
        <begin position="96"/>
        <end position="117"/>
    </location>
</feature>
<keyword evidence="3" id="KW-1185">Reference proteome</keyword>
<feature type="transmembrane region" description="Helical" evidence="1">
    <location>
        <begin position="65"/>
        <end position="84"/>
    </location>
</feature>
<keyword evidence="1" id="KW-1133">Transmembrane helix</keyword>
<gene>
    <name evidence="2" type="ORF">CF394_01915</name>
</gene>